<name>A0A1Z4LTE7_9CYAN</name>
<reference evidence="6 7" key="1">
    <citation type="submission" date="2017-06" db="EMBL/GenBank/DDBJ databases">
        <title>Genome sequencing of cyanobaciteial culture collection at National Institute for Environmental Studies (NIES).</title>
        <authorList>
            <person name="Hirose Y."/>
            <person name="Shimura Y."/>
            <person name="Fujisawa T."/>
            <person name="Nakamura Y."/>
            <person name="Kawachi M."/>
        </authorList>
    </citation>
    <scope>NUCLEOTIDE SEQUENCE [LARGE SCALE GENOMIC DNA]</scope>
    <source>
        <strain evidence="6 7">NIES-267</strain>
    </source>
</reference>
<dbReference type="Gene3D" id="3.90.1720.10">
    <property type="entry name" value="endopeptidase domain like (from Nostoc punctiforme)"/>
    <property type="match status" value="1"/>
</dbReference>
<dbReference type="EMBL" id="AP018227">
    <property type="protein sequence ID" value="BAY84520.1"/>
    <property type="molecule type" value="Genomic_DNA"/>
</dbReference>
<dbReference type="Proteomes" id="UP000218418">
    <property type="component" value="Chromosome"/>
</dbReference>
<comment type="similarity">
    <text evidence="1">Belongs to the peptidase C40 family.</text>
</comment>
<dbReference type="InterPro" id="IPR000064">
    <property type="entry name" value="NLP_P60_dom"/>
</dbReference>
<proteinExistence type="inferred from homology"/>
<dbReference type="InterPro" id="IPR038765">
    <property type="entry name" value="Papain-like_cys_pep_sf"/>
</dbReference>
<evidence type="ECO:0000256" key="4">
    <source>
        <dbReference type="ARBA" id="ARBA00022807"/>
    </source>
</evidence>
<accession>A0A1Z4LTE7</accession>
<dbReference type="PROSITE" id="PS51935">
    <property type="entry name" value="NLPC_P60"/>
    <property type="match status" value="1"/>
</dbReference>
<keyword evidence="2" id="KW-0645">Protease</keyword>
<dbReference type="AlphaFoldDB" id="A0A1Z4LTE7"/>
<dbReference type="GO" id="GO:0006508">
    <property type="term" value="P:proteolysis"/>
    <property type="evidence" value="ECO:0007669"/>
    <property type="project" value="UniProtKB-KW"/>
</dbReference>
<evidence type="ECO:0000256" key="3">
    <source>
        <dbReference type="ARBA" id="ARBA00022801"/>
    </source>
</evidence>
<organism evidence="6 7">
    <name type="scientific">Calothrix parasitica NIES-267</name>
    <dbReference type="NCBI Taxonomy" id="1973488"/>
    <lineage>
        <taxon>Bacteria</taxon>
        <taxon>Bacillati</taxon>
        <taxon>Cyanobacteriota</taxon>
        <taxon>Cyanophyceae</taxon>
        <taxon>Nostocales</taxon>
        <taxon>Calotrichaceae</taxon>
        <taxon>Calothrix</taxon>
    </lineage>
</organism>
<evidence type="ECO:0000256" key="2">
    <source>
        <dbReference type="ARBA" id="ARBA00022670"/>
    </source>
</evidence>
<gene>
    <name evidence="6" type="ORF">NIES267_40160</name>
</gene>
<keyword evidence="7" id="KW-1185">Reference proteome</keyword>
<keyword evidence="3" id="KW-0378">Hydrolase</keyword>
<dbReference type="GO" id="GO:0008234">
    <property type="term" value="F:cysteine-type peptidase activity"/>
    <property type="evidence" value="ECO:0007669"/>
    <property type="project" value="UniProtKB-KW"/>
</dbReference>
<evidence type="ECO:0000256" key="1">
    <source>
        <dbReference type="ARBA" id="ARBA00007074"/>
    </source>
</evidence>
<feature type="domain" description="NlpC/P60" evidence="5">
    <location>
        <begin position="57"/>
        <end position="206"/>
    </location>
</feature>
<sequence length="209" mass="23702">MRLLIDFSIGTNKNDAVQIKPISPNWKYAFLTLILASCISIKPISMWFDNQLLVQQLRQTNTLNNSVGNRVANKAIAWVGKSYKPHEKERCADFVRFVLRQSNVRVGITSKPWDAGKQYHNGSLMARSFFGSDIGIILTNPKQFQKGDLIGFTNTYGNFRRGAITHVGIYVGKERIVDRSTMSAPVRVRSLSTFRNSKIIAVRPYAYQK</sequence>
<dbReference type="Pfam" id="PF00877">
    <property type="entry name" value="NLPC_P60"/>
    <property type="match status" value="1"/>
</dbReference>
<keyword evidence="4" id="KW-0788">Thiol protease</keyword>
<evidence type="ECO:0000313" key="7">
    <source>
        <dbReference type="Proteomes" id="UP000218418"/>
    </source>
</evidence>
<evidence type="ECO:0000313" key="6">
    <source>
        <dbReference type="EMBL" id="BAY84520.1"/>
    </source>
</evidence>
<dbReference type="SUPFAM" id="SSF54001">
    <property type="entry name" value="Cysteine proteinases"/>
    <property type="match status" value="1"/>
</dbReference>
<dbReference type="OrthoDB" id="9813118at2"/>
<protein>
    <recommendedName>
        <fullName evidence="5">NlpC/P60 domain-containing protein</fullName>
    </recommendedName>
</protein>
<evidence type="ECO:0000259" key="5">
    <source>
        <dbReference type="PROSITE" id="PS51935"/>
    </source>
</evidence>